<keyword evidence="3" id="KW-0804">Transcription</keyword>
<dbReference type="PATRIC" id="fig|1379910.4.peg.556"/>
<dbReference type="CDD" id="cd06170">
    <property type="entry name" value="LuxR_C_like"/>
    <property type="match status" value="1"/>
</dbReference>
<reference evidence="5 6" key="1">
    <citation type="submission" date="2015-01" db="EMBL/GenBank/DDBJ databases">
        <title>Rufibacter sp./DG31D/ whole genome sequencing.</title>
        <authorList>
            <person name="Kim M.K."/>
            <person name="Srinivasan S."/>
            <person name="Lee J.-J."/>
        </authorList>
    </citation>
    <scope>NUCLEOTIDE SEQUENCE [LARGE SCALE GENOMIC DNA]</scope>
    <source>
        <strain evidence="5 6">DG31D</strain>
    </source>
</reference>
<keyword evidence="6" id="KW-1185">Reference proteome</keyword>
<dbReference type="SMART" id="SM00421">
    <property type="entry name" value="HTH_LUXR"/>
    <property type="match status" value="1"/>
</dbReference>
<dbReference type="PROSITE" id="PS00622">
    <property type="entry name" value="HTH_LUXR_1"/>
    <property type="match status" value="1"/>
</dbReference>
<dbReference type="STRING" id="1379910.TH63_02575"/>
<evidence type="ECO:0000256" key="1">
    <source>
        <dbReference type="ARBA" id="ARBA00023015"/>
    </source>
</evidence>
<evidence type="ECO:0000313" key="5">
    <source>
        <dbReference type="EMBL" id="AKQ47447.1"/>
    </source>
</evidence>
<dbReference type="InterPro" id="IPR000792">
    <property type="entry name" value="Tscrpt_reg_LuxR_C"/>
</dbReference>
<dbReference type="GO" id="GO:0003677">
    <property type="term" value="F:DNA binding"/>
    <property type="evidence" value="ECO:0007669"/>
    <property type="project" value="UniProtKB-KW"/>
</dbReference>
<dbReference type="InterPro" id="IPR036388">
    <property type="entry name" value="WH-like_DNA-bd_sf"/>
</dbReference>
<evidence type="ECO:0000313" key="6">
    <source>
        <dbReference type="Proteomes" id="UP000036458"/>
    </source>
</evidence>
<dbReference type="PANTHER" id="PTHR44688">
    <property type="entry name" value="DNA-BINDING TRANSCRIPTIONAL ACTIVATOR DEVR_DOSR"/>
    <property type="match status" value="1"/>
</dbReference>
<dbReference type="PANTHER" id="PTHR44688:SF16">
    <property type="entry name" value="DNA-BINDING TRANSCRIPTIONAL ACTIVATOR DEVR_DOSR"/>
    <property type="match status" value="1"/>
</dbReference>
<keyword evidence="2" id="KW-0238">DNA-binding</keyword>
<evidence type="ECO:0000256" key="2">
    <source>
        <dbReference type="ARBA" id="ARBA00023125"/>
    </source>
</evidence>
<evidence type="ECO:0000259" key="4">
    <source>
        <dbReference type="PROSITE" id="PS50043"/>
    </source>
</evidence>
<dbReference type="Gene3D" id="1.10.10.10">
    <property type="entry name" value="Winged helix-like DNA-binding domain superfamily/Winged helix DNA-binding domain"/>
    <property type="match status" value="1"/>
</dbReference>
<dbReference type="KEGG" id="ruf:TH63_02575"/>
<dbReference type="Pfam" id="PF00196">
    <property type="entry name" value="GerE"/>
    <property type="match status" value="1"/>
</dbReference>
<sequence>MKKIHPEDLPFFLNFEATVVDFFNQLEPEQCMKYKVRYDYRLQKADGQYIRILQQAICIQVGDTPGSFMRSLDLHTDITHLKPDGNPMLSFIGLDGEPSYIDVKTKQAFSPQKEVLSKREKEILSMIIAGKPSRLISEELHISMHTVNTHRKNILAKAQVASSSELVAKAIKEGWV</sequence>
<dbReference type="AlphaFoldDB" id="A0A0H4VU28"/>
<protein>
    <submittedName>
        <fullName evidence="5">LuxR family transcriptional regulator</fullName>
    </submittedName>
</protein>
<evidence type="ECO:0000256" key="3">
    <source>
        <dbReference type="ARBA" id="ARBA00023163"/>
    </source>
</evidence>
<dbReference type="GO" id="GO:0006355">
    <property type="term" value="P:regulation of DNA-templated transcription"/>
    <property type="evidence" value="ECO:0007669"/>
    <property type="project" value="InterPro"/>
</dbReference>
<proteinExistence type="predicted"/>
<dbReference type="SUPFAM" id="SSF46894">
    <property type="entry name" value="C-terminal effector domain of the bipartite response regulators"/>
    <property type="match status" value="1"/>
</dbReference>
<name>A0A0H4VU28_9BACT</name>
<dbReference type="PROSITE" id="PS50043">
    <property type="entry name" value="HTH_LUXR_2"/>
    <property type="match status" value="1"/>
</dbReference>
<accession>A0A0H4VU28</accession>
<feature type="domain" description="HTH luxR-type" evidence="4">
    <location>
        <begin position="112"/>
        <end position="174"/>
    </location>
</feature>
<dbReference type="Gene3D" id="3.30.450.20">
    <property type="entry name" value="PAS domain"/>
    <property type="match status" value="1"/>
</dbReference>
<dbReference type="PRINTS" id="PR00038">
    <property type="entry name" value="HTHLUXR"/>
</dbReference>
<dbReference type="Proteomes" id="UP000036458">
    <property type="component" value="Chromosome"/>
</dbReference>
<organism evidence="5 6">
    <name type="scientific">Rufibacter radiotolerans</name>
    <dbReference type="NCBI Taxonomy" id="1379910"/>
    <lineage>
        <taxon>Bacteria</taxon>
        <taxon>Pseudomonadati</taxon>
        <taxon>Bacteroidota</taxon>
        <taxon>Cytophagia</taxon>
        <taxon>Cytophagales</taxon>
        <taxon>Hymenobacteraceae</taxon>
        <taxon>Rufibacter</taxon>
    </lineage>
</organism>
<dbReference type="EMBL" id="CP010777">
    <property type="protein sequence ID" value="AKQ47447.1"/>
    <property type="molecule type" value="Genomic_DNA"/>
</dbReference>
<dbReference type="InterPro" id="IPR016032">
    <property type="entry name" value="Sig_transdc_resp-reg_C-effctor"/>
</dbReference>
<keyword evidence="1" id="KW-0805">Transcription regulation</keyword>
<gene>
    <name evidence="5" type="ORF">TH63_02575</name>
</gene>